<keyword evidence="5 9" id="KW-0547">Nucleotide-binding</keyword>
<dbReference type="SUPFAM" id="SSF48592">
    <property type="entry name" value="GroEL equatorial domain-like"/>
    <property type="match status" value="1"/>
</dbReference>
<dbReference type="Proteomes" id="UP000008672">
    <property type="component" value="Unassembled WGS sequence"/>
</dbReference>
<evidence type="ECO:0000313" key="11">
    <source>
        <dbReference type="Ensembl" id="ENSLACP00000005403.2"/>
    </source>
</evidence>
<dbReference type="EMBL" id="AFYH01210662">
    <property type="status" value="NOT_ANNOTATED_CDS"/>
    <property type="molecule type" value="Genomic_DNA"/>
</dbReference>
<dbReference type="NCBIfam" id="TIGR02346">
    <property type="entry name" value="chap_CCT_theta"/>
    <property type="match status" value="1"/>
</dbReference>
<dbReference type="Pfam" id="PF00118">
    <property type="entry name" value="Cpn60_TCP1"/>
    <property type="match status" value="1"/>
</dbReference>
<dbReference type="InterPro" id="IPR017998">
    <property type="entry name" value="Chaperone_TCP-1"/>
</dbReference>
<dbReference type="AlphaFoldDB" id="H3A6Y2"/>
<dbReference type="CDD" id="cd03341">
    <property type="entry name" value="TCP1_theta"/>
    <property type="match status" value="1"/>
</dbReference>
<dbReference type="GO" id="GO:0016887">
    <property type="term" value="F:ATP hydrolysis activity"/>
    <property type="evidence" value="ECO:0007669"/>
    <property type="project" value="InterPro"/>
</dbReference>
<comment type="similarity">
    <text evidence="2 9">Belongs to the TCP-1 chaperonin family.</text>
</comment>
<keyword evidence="12" id="KW-1185">Reference proteome</keyword>
<reference evidence="11" key="2">
    <citation type="submission" date="2025-08" db="UniProtKB">
        <authorList>
            <consortium name="Ensembl"/>
        </authorList>
    </citation>
    <scope>IDENTIFICATION</scope>
</reference>
<evidence type="ECO:0000256" key="7">
    <source>
        <dbReference type="ARBA" id="ARBA00023186"/>
    </source>
</evidence>
<dbReference type="STRING" id="7897.ENSLACP00000005403"/>
<dbReference type="OMA" id="PIMSKQC"/>
<dbReference type="PRINTS" id="PR00304">
    <property type="entry name" value="TCOMPLEXTCP1"/>
</dbReference>
<dbReference type="Ensembl" id="ENSLACT00000005451.2">
    <property type="protein sequence ID" value="ENSLACP00000005403.2"/>
    <property type="gene ID" value="ENSLACG00000004807.2"/>
</dbReference>
<dbReference type="Gene3D" id="3.50.7.10">
    <property type="entry name" value="GroEL"/>
    <property type="match status" value="1"/>
</dbReference>
<dbReference type="GO" id="GO:0005737">
    <property type="term" value="C:cytoplasm"/>
    <property type="evidence" value="ECO:0007669"/>
    <property type="project" value="UniProtKB-SubCell"/>
</dbReference>
<evidence type="ECO:0000256" key="3">
    <source>
        <dbReference type="ARBA" id="ARBA00016981"/>
    </source>
</evidence>
<dbReference type="Gene3D" id="1.10.560.10">
    <property type="entry name" value="GroEL-like equatorial domain"/>
    <property type="match status" value="1"/>
</dbReference>
<dbReference type="InterPro" id="IPR027409">
    <property type="entry name" value="GroEL-like_apical_dom_sf"/>
</dbReference>
<dbReference type="InParanoid" id="H3A6Y2"/>
<evidence type="ECO:0000256" key="2">
    <source>
        <dbReference type="ARBA" id="ARBA00008020"/>
    </source>
</evidence>
<dbReference type="GO" id="GO:0005524">
    <property type="term" value="F:ATP binding"/>
    <property type="evidence" value="ECO:0007669"/>
    <property type="project" value="UniProtKB-KW"/>
</dbReference>
<comment type="subcellular location">
    <subcellularLocation>
        <location evidence="1">Cytoplasm</location>
    </subcellularLocation>
</comment>
<keyword evidence="6 9" id="KW-0067">ATP-binding</keyword>
<dbReference type="InterPro" id="IPR027413">
    <property type="entry name" value="GROEL-like_equatorial_sf"/>
</dbReference>
<dbReference type="GO" id="GO:0140662">
    <property type="term" value="F:ATP-dependent protein folding chaperone"/>
    <property type="evidence" value="ECO:0007669"/>
    <property type="project" value="InterPro"/>
</dbReference>
<evidence type="ECO:0000256" key="6">
    <source>
        <dbReference type="ARBA" id="ARBA00022840"/>
    </source>
</evidence>
<dbReference type="HOGENOM" id="CLU_008891_4_2_1"/>
<protein>
    <recommendedName>
        <fullName evidence="3">T-complex protein 1 subunit theta</fullName>
    </recommendedName>
    <alternativeName>
        <fullName evidence="8">CCT-theta</fullName>
    </alternativeName>
</protein>
<dbReference type="GO" id="GO:0051082">
    <property type="term" value="F:unfolded protein binding"/>
    <property type="evidence" value="ECO:0007669"/>
    <property type="project" value="InterPro"/>
</dbReference>
<dbReference type="PANTHER" id="PTHR11353">
    <property type="entry name" value="CHAPERONIN"/>
    <property type="match status" value="1"/>
</dbReference>
<evidence type="ECO:0000256" key="5">
    <source>
        <dbReference type="ARBA" id="ARBA00022741"/>
    </source>
</evidence>
<dbReference type="GeneTree" id="ENSGT00550000074783"/>
<organism evidence="11 12">
    <name type="scientific">Latimeria chalumnae</name>
    <name type="common">Coelacanth</name>
    <dbReference type="NCBI Taxonomy" id="7897"/>
    <lineage>
        <taxon>Eukaryota</taxon>
        <taxon>Metazoa</taxon>
        <taxon>Chordata</taxon>
        <taxon>Craniata</taxon>
        <taxon>Vertebrata</taxon>
        <taxon>Euteleostomi</taxon>
        <taxon>Coelacanthiformes</taxon>
        <taxon>Coelacanthidae</taxon>
        <taxon>Latimeria</taxon>
    </lineage>
</organism>
<reference evidence="11" key="3">
    <citation type="submission" date="2025-09" db="UniProtKB">
        <authorList>
            <consortium name="Ensembl"/>
        </authorList>
    </citation>
    <scope>IDENTIFICATION</scope>
</reference>
<dbReference type="InterPro" id="IPR002194">
    <property type="entry name" value="Chaperonin_TCP-1_CS"/>
</dbReference>
<dbReference type="Gene3D" id="3.30.260.10">
    <property type="entry name" value="TCP-1-like chaperonin intermediate domain"/>
    <property type="match status" value="1"/>
</dbReference>
<dbReference type="eggNOG" id="KOG0362">
    <property type="taxonomic scope" value="Eukaryota"/>
</dbReference>
<sequence>MHVLPDLENNKKKGKMSAHVPTAPGYLQMLKEGAKYFSGQEEAVFRSIQASKALAQCLRNCYGPLGRNKLVINRLGKTYVTSDAATILRELEIEHPVAKMLLLASEMQELEVGDGTNFVVLLAGALLENAGELLRMGLSVSEVMAGYEKASKKALEILEKLSCSSLNDIRDVHEVTSAVRTAIASKQYGYEDFLSKLIAESCVAVMSKAGSFNTDNVRVCKVTGADILSSTLLGGMVFKREAEGCVTSAKKAKVVLYSCTFELSNTDTKGTMLIKKAVDLMHFCKGEEALMQSRMQDIVQTGVTVIVVGGKIGDLALHYAEKYKLMVVKMTSRYDFLRLGRALGATPLLNFTVPIQEEIGYCDNVYMAELGDAQVVVFKQDKQCQVATIVLRGATEELLGSVEQAIKDGINAYSTLTQDNRLVPGAGATEIELALQIAAYGQACPGLEQYPIIEFSKALESIPRALADNAGAQVSKVIAKLYAAHEAGSKGMGVDIQNEDTDAIDAVEEKILDPLLLKHWGLKLATNAAVTVLSVDQIIIAKKSGGPKPRGENPNWDLEPDLID</sequence>
<evidence type="ECO:0000256" key="4">
    <source>
        <dbReference type="ARBA" id="ARBA00022490"/>
    </source>
</evidence>
<proteinExistence type="inferred from homology"/>
<reference evidence="12" key="1">
    <citation type="submission" date="2011-08" db="EMBL/GenBank/DDBJ databases">
        <title>The draft genome of Latimeria chalumnae.</title>
        <authorList>
            <person name="Di Palma F."/>
            <person name="Alfoldi J."/>
            <person name="Johnson J."/>
            <person name="Berlin A."/>
            <person name="Gnerre S."/>
            <person name="Jaffe D."/>
            <person name="MacCallum I."/>
            <person name="Young S."/>
            <person name="Walker B.J."/>
            <person name="Lander E."/>
            <person name="Lindblad-Toh K."/>
        </authorList>
    </citation>
    <scope>NUCLEOTIDE SEQUENCE [LARGE SCALE GENOMIC DNA]</scope>
    <source>
        <strain evidence="12">Wild caught</strain>
    </source>
</reference>
<evidence type="ECO:0000256" key="1">
    <source>
        <dbReference type="ARBA" id="ARBA00004496"/>
    </source>
</evidence>
<keyword evidence="4" id="KW-0963">Cytoplasm</keyword>
<keyword evidence="7 9" id="KW-0143">Chaperone</keyword>
<dbReference type="InterPro" id="IPR027410">
    <property type="entry name" value="TCP-1-like_intermed_sf"/>
</dbReference>
<evidence type="ECO:0000256" key="8">
    <source>
        <dbReference type="ARBA" id="ARBA00029602"/>
    </source>
</evidence>
<evidence type="ECO:0000313" key="12">
    <source>
        <dbReference type="Proteomes" id="UP000008672"/>
    </source>
</evidence>
<name>H3A6Y2_LATCH</name>
<dbReference type="InterPro" id="IPR012721">
    <property type="entry name" value="Chap_CCT_theta"/>
</dbReference>
<dbReference type="SUPFAM" id="SSF54849">
    <property type="entry name" value="GroEL-intermediate domain like"/>
    <property type="match status" value="1"/>
</dbReference>
<dbReference type="PROSITE" id="PS00995">
    <property type="entry name" value="TCP1_3"/>
    <property type="match status" value="1"/>
</dbReference>
<evidence type="ECO:0000256" key="9">
    <source>
        <dbReference type="RuleBase" id="RU004187"/>
    </source>
</evidence>
<evidence type="ECO:0000256" key="10">
    <source>
        <dbReference type="SAM" id="MobiDB-lite"/>
    </source>
</evidence>
<feature type="region of interest" description="Disordered" evidence="10">
    <location>
        <begin position="544"/>
        <end position="564"/>
    </location>
</feature>
<dbReference type="InterPro" id="IPR002423">
    <property type="entry name" value="Cpn60/GroEL/TCP-1"/>
</dbReference>
<dbReference type="SUPFAM" id="SSF52029">
    <property type="entry name" value="GroEL apical domain-like"/>
    <property type="match status" value="1"/>
</dbReference>
<dbReference type="FunFam" id="3.50.7.10:FF:000008">
    <property type="entry name" value="T-complex protein 1 subunit theta"/>
    <property type="match status" value="1"/>
</dbReference>
<accession>H3A6Y2</accession>
<dbReference type="EMBL" id="AFYH01210661">
    <property type="status" value="NOT_ANNOTATED_CDS"/>
    <property type="molecule type" value="Genomic_DNA"/>
</dbReference>